<dbReference type="PANTHER" id="PTHR12110:SF41">
    <property type="entry name" value="INOSOSE DEHYDRATASE"/>
    <property type="match status" value="1"/>
</dbReference>
<dbReference type="SUPFAM" id="SSF51658">
    <property type="entry name" value="Xylose isomerase-like"/>
    <property type="match status" value="1"/>
</dbReference>
<dbReference type="InterPro" id="IPR006311">
    <property type="entry name" value="TAT_signal"/>
</dbReference>
<proteinExistence type="predicted"/>
<dbReference type="PROSITE" id="PS51318">
    <property type="entry name" value="TAT"/>
    <property type="match status" value="1"/>
</dbReference>
<reference evidence="3" key="1">
    <citation type="journal article" date="2019" name="Int. J. Syst. Evol. Microbiol.">
        <title>The Global Catalogue of Microorganisms (GCM) 10K type strain sequencing project: providing services to taxonomists for standard genome sequencing and annotation.</title>
        <authorList>
            <consortium name="The Broad Institute Genomics Platform"/>
            <consortium name="The Broad Institute Genome Sequencing Center for Infectious Disease"/>
            <person name="Wu L."/>
            <person name="Ma J."/>
        </authorList>
    </citation>
    <scope>NUCLEOTIDE SEQUENCE [LARGE SCALE GENOMIC DNA]</scope>
    <source>
        <strain evidence="3">JCM 17664</strain>
    </source>
</reference>
<gene>
    <name evidence="2" type="ORF">GCM10023143_27360</name>
</gene>
<name>A0ABP8G2Q8_9BACT</name>
<dbReference type="Proteomes" id="UP001501207">
    <property type="component" value="Unassembled WGS sequence"/>
</dbReference>
<dbReference type="InterPro" id="IPR050312">
    <property type="entry name" value="IolE/XylAMocC-like"/>
</dbReference>
<evidence type="ECO:0000259" key="1">
    <source>
        <dbReference type="Pfam" id="PF01261"/>
    </source>
</evidence>
<dbReference type="Gene3D" id="3.20.20.150">
    <property type="entry name" value="Divalent-metal-dependent TIM barrel enzymes"/>
    <property type="match status" value="1"/>
</dbReference>
<keyword evidence="3" id="KW-1185">Reference proteome</keyword>
<dbReference type="RefSeq" id="WP_344980265.1">
    <property type="nucleotide sequence ID" value="NZ_BAABFN010000007.1"/>
</dbReference>
<feature type="domain" description="Xylose isomerase-like TIM barrel" evidence="1">
    <location>
        <begin position="111"/>
        <end position="275"/>
    </location>
</feature>
<protein>
    <recommendedName>
        <fullName evidence="1">Xylose isomerase-like TIM barrel domain-containing protein</fullName>
    </recommendedName>
</protein>
<dbReference type="PANTHER" id="PTHR12110">
    <property type="entry name" value="HYDROXYPYRUVATE ISOMERASE"/>
    <property type="match status" value="1"/>
</dbReference>
<sequence length="284" mass="30942">MSSSRRLFLKTASLGVAATAVQPVLGKGLLSAGKRIPGKQAWQTGIAGFTFAQFNLDDSLQIMKRLDVHDLSIKDFHLPLDSTPQQISAVVDKCKASDVRIYAVGVIYMKSKAEVDRAFAYAKQVGVPLIIGVPTYDLLSYSEQKVKESGIRLAIHNHGPEDKLYPAPGDVYKRIKNMDERVGLCLDIGHSQRAGTDPAAAAREYGPRIFDLHIKDVTAAKRDGQAIPVGRGIIDFPALMLALQKIGFKGHCSMEYERDMKDPLAGLAESVGYLRGVAAGTLYR</sequence>
<evidence type="ECO:0000313" key="3">
    <source>
        <dbReference type="Proteomes" id="UP001501207"/>
    </source>
</evidence>
<evidence type="ECO:0000313" key="2">
    <source>
        <dbReference type="EMBL" id="GAA4315792.1"/>
    </source>
</evidence>
<organism evidence="2 3">
    <name type="scientific">Compostibacter hankyongensis</name>
    <dbReference type="NCBI Taxonomy" id="1007089"/>
    <lineage>
        <taxon>Bacteria</taxon>
        <taxon>Pseudomonadati</taxon>
        <taxon>Bacteroidota</taxon>
        <taxon>Chitinophagia</taxon>
        <taxon>Chitinophagales</taxon>
        <taxon>Chitinophagaceae</taxon>
        <taxon>Compostibacter</taxon>
    </lineage>
</organism>
<accession>A0ABP8G2Q8</accession>
<dbReference type="Pfam" id="PF01261">
    <property type="entry name" value="AP_endonuc_2"/>
    <property type="match status" value="1"/>
</dbReference>
<dbReference type="InterPro" id="IPR036237">
    <property type="entry name" value="Xyl_isomerase-like_sf"/>
</dbReference>
<dbReference type="EMBL" id="BAABFN010000007">
    <property type="protein sequence ID" value="GAA4315792.1"/>
    <property type="molecule type" value="Genomic_DNA"/>
</dbReference>
<dbReference type="InterPro" id="IPR013022">
    <property type="entry name" value="Xyl_isomerase-like_TIM-brl"/>
</dbReference>
<comment type="caution">
    <text evidence="2">The sequence shown here is derived from an EMBL/GenBank/DDBJ whole genome shotgun (WGS) entry which is preliminary data.</text>
</comment>